<feature type="transmembrane region" description="Helical" evidence="1">
    <location>
        <begin position="155"/>
        <end position="180"/>
    </location>
</feature>
<dbReference type="Proteomes" id="UP000051530">
    <property type="component" value="Unassembled WGS sequence"/>
</dbReference>
<protein>
    <submittedName>
        <fullName evidence="2">Uncharacterized protein</fullName>
    </submittedName>
</protein>
<accession>A0A0R0M7I2</accession>
<keyword evidence="3" id="KW-1185">Reference proteome</keyword>
<evidence type="ECO:0000313" key="3">
    <source>
        <dbReference type="Proteomes" id="UP000051530"/>
    </source>
</evidence>
<reference evidence="2 3" key="1">
    <citation type="submission" date="2015-07" db="EMBL/GenBank/DDBJ databases">
        <title>The genome of Pseudoloma neurophilia, a relevant intracellular parasite of the zebrafish.</title>
        <authorList>
            <person name="Ndikumana S."/>
            <person name="Pelin A."/>
            <person name="Sanders J."/>
            <person name="Corradi N."/>
        </authorList>
    </citation>
    <scope>NUCLEOTIDE SEQUENCE [LARGE SCALE GENOMIC DNA]</scope>
    <source>
        <strain evidence="2 3">MK1</strain>
    </source>
</reference>
<evidence type="ECO:0000256" key="1">
    <source>
        <dbReference type="SAM" id="Phobius"/>
    </source>
</evidence>
<comment type="caution">
    <text evidence="2">The sequence shown here is derived from an EMBL/GenBank/DDBJ whole genome shotgun (WGS) entry which is preliminary data.</text>
</comment>
<sequence length="352" mass="41971">MLCPTFQYIYLLIQLAHTSDQKEQNFVDDFVNFIFGVPDPRANQTTDEEINIFEELLFNQIQNNDDPRCEKVIQLFNGLKQKIDVYINLHPVLKNDRLVKQFYQHLVAKTVAFVEESFRLHYFFAKSFDEQEKSFNGSSSKDHNPKKLLSRMDNFVYRFLPLWYSIIDSIFSYFFAIYTYEQTEINMKSHVEILENTYPNEFANISQKTYKGVLKIFFENVSQDLKMKVKKIYGQPPKEESPSTNNEKSIMYSFHIESFEQYAQKPEEIKHIYNCKKILELSDTTKQKLISFCPEFYEDVSEWVFNIFFKPRGDFENLWHHKSSRKVCPLCYLSIYIPESDFKRCQGVSSRN</sequence>
<keyword evidence="1" id="KW-1133">Transmembrane helix</keyword>
<proteinExistence type="predicted"/>
<dbReference type="EMBL" id="LGUB01000010">
    <property type="protein sequence ID" value="KRH95015.1"/>
    <property type="molecule type" value="Genomic_DNA"/>
</dbReference>
<keyword evidence="1" id="KW-0812">Transmembrane</keyword>
<name>A0A0R0M7I2_9MICR</name>
<dbReference type="VEuPathDB" id="MicrosporidiaDB:M153_6500016023"/>
<organism evidence="2 3">
    <name type="scientific">Pseudoloma neurophilia</name>
    <dbReference type="NCBI Taxonomy" id="146866"/>
    <lineage>
        <taxon>Eukaryota</taxon>
        <taxon>Fungi</taxon>
        <taxon>Fungi incertae sedis</taxon>
        <taxon>Microsporidia</taxon>
        <taxon>Pseudoloma</taxon>
    </lineage>
</organism>
<keyword evidence="1" id="KW-0472">Membrane</keyword>
<dbReference type="AlphaFoldDB" id="A0A0R0M7I2"/>
<gene>
    <name evidence="2" type="ORF">M153_6500016023</name>
</gene>
<evidence type="ECO:0000313" key="2">
    <source>
        <dbReference type="EMBL" id="KRH95015.1"/>
    </source>
</evidence>